<dbReference type="EMBL" id="VFWZ01000006">
    <property type="protein sequence ID" value="TPN83890.1"/>
    <property type="molecule type" value="Genomic_DNA"/>
</dbReference>
<proteinExistence type="predicted"/>
<reference evidence="1 2" key="1">
    <citation type="submission" date="2019-06" db="EMBL/GenBank/DDBJ databases">
        <authorList>
            <person name="Meng X."/>
        </authorList>
    </citation>
    <scope>NUCLEOTIDE SEQUENCE [LARGE SCALE GENOMIC DNA]</scope>
    <source>
        <strain evidence="1 2">M625</strain>
    </source>
</reference>
<sequence>MKNRFKIGRNQSIIIFVLLLTTTLGVAQNDFENPDLLLKPQTPETAYLGKYISLPISLNTGTPQISIPIYTIEYGGMKVPITLSYDASGIKVEDLASNVGLKWSLNVGGSVSRIVKGTYDEGNHYAVPQNGIVETRGYYQNYGLKDLSALKSLSPIQAGQTIGPFSQDVATGQLDTQPDLFSFSGLGNLGKFFFDENRTPILHDANDYKIRETYTTSVRPRFTKWTITGSNGLKMTYGNQENAIEKSCTTNFGVNPTNWQDNAWYMSRIDNPATNRSISFEYIENTYRSAIVSSRTFQFCFTYNGSGASGCAYGENPINAYDQAMEQFINTSSNEARVTTQLNYRSPVIKKIIAGDTEILFNTSNRTDVFNIGATPQKIDEIIVTHKGNCVKRFKLNHSYFVSGTEPIETNIYGDTTDPSSKRRLKLVSLDEISCTTGEKKTHEFFYDETNALPPRLSFAKDKWGYYNGENNNGSLYPEKNEPFSKSGDRKVYPEYTKAGTLNKIVYPTKGSVMFDYEVHKNDTRTFTREGWVIQTGRDTGSGTPDGETSIVKETNFVMTGSPSKYRVRASLTENTWEYSSPGSCGASTGPAFQIIDPVTNQVKIGYGYSTVGNAINNGRETYIKSLENLTQGKTYKIKVYGYGVSGKASLCYMSSVKIEKFETIPAVESDYYVGGLRVKQVNFLDADGSILKSNRYEYDKATLLFNPKFQYHFDYDISRDLFGWRYYDAFGNEGALADAITEFKRFYSSGKFFLFSTSDPFTLDFAGSHIAYNKVTEITGEGKTQYNYQPPQTYSTASGYQGFEIFPPKPLIQTSLAGKLLSEHYYSEDNTLLKQKFYNYTITFGDFISRGIQISNVILGLPMTHYQLRPDWVRLESETTKDYFKGKEVNTTAQYFYESNKHYMPTKTVLIESGNDERITKSQYPPDLFATSHVLNQQYRINIPIKTENYLKKEGSSTEILQSARLLNYSATPSTSNLALQTSVETSKANTPLEERIRYEKYDSNGNLLQHKRNNGVTTSYIWSYDRMYPVAKIENATFTQLADALGITASDLQNFNETSISSLENLRNHQDLKDAMITTYTYDPLVGMTSLTDPKGYITYYIYDDFNQLKEVRDVNNNLITEYKYYYKN</sequence>
<gene>
    <name evidence="1" type="ORF">FHK87_18160</name>
</gene>
<dbReference type="AlphaFoldDB" id="A0A504JBE9"/>
<accession>A0A504JBE9</accession>
<keyword evidence="2" id="KW-1185">Reference proteome</keyword>
<evidence type="ECO:0000313" key="1">
    <source>
        <dbReference type="EMBL" id="TPN83890.1"/>
    </source>
</evidence>
<dbReference type="Proteomes" id="UP000315540">
    <property type="component" value="Unassembled WGS sequence"/>
</dbReference>
<name>A0A504JBE9_9FLAO</name>
<dbReference type="RefSeq" id="WP_140595197.1">
    <property type="nucleotide sequence ID" value="NZ_VFWZ01000006.1"/>
</dbReference>
<evidence type="ECO:0000313" key="2">
    <source>
        <dbReference type="Proteomes" id="UP000315540"/>
    </source>
</evidence>
<evidence type="ECO:0008006" key="3">
    <source>
        <dbReference type="Google" id="ProtNLM"/>
    </source>
</evidence>
<comment type="caution">
    <text evidence="1">The sequence shown here is derived from an EMBL/GenBank/DDBJ whole genome shotgun (WGS) entry which is preliminary data.</text>
</comment>
<dbReference type="OrthoDB" id="9814627at2"/>
<dbReference type="Gene3D" id="2.180.10.10">
    <property type="entry name" value="RHS repeat-associated core"/>
    <property type="match status" value="1"/>
</dbReference>
<protein>
    <recommendedName>
        <fullName evidence="3">RHS repeat protein</fullName>
    </recommendedName>
</protein>
<organism evidence="1 2">
    <name type="scientific">Aquimarina algicola</name>
    <dbReference type="NCBI Taxonomy" id="2589995"/>
    <lineage>
        <taxon>Bacteria</taxon>
        <taxon>Pseudomonadati</taxon>
        <taxon>Bacteroidota</taxon>
        <taxon>Flavobacteriia</taxon>
        <taxon>Flavobacteriales</taxon>
        <taxon>Flavobacteriaceae</taxon>
        <taxon>Aquimarina</taxon>
    </lineage>
</organism>